<evidence type="ECO:0000259" key="4">
    <source>
        <dbReference type="PROSITE" id="PS01124"/>
    </source>
</evidence>
<evidence type="ECO:0000313" key="5">
    <source>
        <dbReference type="EMBL" id="AVQ03161.1"/>
    </source>
</evidence>
<keyword evidence="1" id="KW-0805">Transcription regulation</keyword>
<name>A0ABN5IVW4_9CAUL</name>
<evidence type="ECO:0000313" key="6">
    <source>
        <dbReference type="Proteomes" id="UP000240527"/>
    </source>
</evidence>
<evidence type="ECO:0000256" key="3">
    <source>
        <dbReference type="ARBA" id="ARBA00023163"/>
    </source>
</evidence>
<keyword evidence="3" id="KW-0804">Transcription</keyword>
<dbReference type="EMBL" id="CP027850">
    <property type="protein sequence ID" value="AVQ03161.1"/>
    <property type="molecule type" value="Genomic_DNA"/>
</dbReference>
<sequence length="311" mass="33258">MRASSIRTLRVIAPRHPVNAFVEEAGVSAGLTVRTRRDSVSLTRLQRSADDGIAIGAPAEDAHIVVYQVRPHPSHLLWLDGAAGVTGDIERGGTNILDLRAAPTALLGPEVDSLHLRIPKTALEDLATDADRCIHGLHACDGWSTLDPMMSRLEPLIIEVLKRAGPAERLLVDHLVLSLCAHVADTYGLGGAIRAHKGGLAPWQVKRAKEIIASDLAAETPLVEIAAACGLSAAHFARSFKASTGMTPHGWLQACRLDRARALLDGRALRISRVASESGFSDQSHMSRVFKRAMGMSPRAYARLRGAGSAL</sequence>
<dbReference type="SUPFAM" id="SSF46689">
    <property type="entry name" value="Homeodomain-like"/>
    <property type="match status" value="2"/>
</dbReference>
<dbReference type="PANTHER" id="PTHR46796:SF14">
    <property type="entry name" value="TRANSCRIPTIONAL REGULATORY PROTEIN"/>
    <property type="match status" value="1"/>
</dbReference>
<keyword evidence="6" id="KW-1185">Reference proteome</keyword>
<dbReference type="InterPro" id="IPR009057">
    <property type="entry name" value="Homeodomain-like_sf"/>
</dbReference>
<gene>
    <name evidence="5" type="ORF">B7G68_15685</name>
</gene>
<organism evidence="5 6">
    <name type="scientific">Caulobacter segnis</name>
    <dbReference type="NCBI Taxonomy" id="88688"/>
    <lineage>
        <taxon>Bacteria</taxon>
        <taxon>Pseudomonadati</taxon>
        <taxon>Pseudomonadota</taxon>
        <taxon>Alphaproteobacteria</taxon>
        <taxon>Caulobacterales</taxon>
        <taxon>Caulobacteraceae</taxon>
        <taxon>Caulobacter</taxon>
    </lineage>
</organism>
<reference evidence="5 6" key="1">
    <citation type="journal article" date="2015" name="Biotechnol. Bioeng.">
        <title>Genome sequence and phenotypic characterization of Caulobacter segnis.</title>
        <authorList>
            <person name="Patel S."/>
            <person name="Fletcher B."/>
            <person name="Scott D.C."/>
            <person name="Ely B."/>
        </authorList>
    </citation>
    <scope>NUCLEOTIDE SEQUENCE [LARGE SCALE GENOMIC DNA]</scope>
    <source>
        <strain evidence="5 6">TK0059</strain>
    </source>
</reference>
<protein>
    <submittedName>
        <fullName evidence="5">AraC family transcriptional regulator</fullName>
    </submittedName>
</protein>
<dbReference type="SMART" id="SM00342">
    <property type="entry name" value="HTH_ARAC"/>
    <property type="match status" value="1"/>
</dbReference>
<accession>A0ABN5IVW4</accession>
<keyword evidence="2" id="KW-0238">DNA-binding</keyword>
<evidence type="ECO:0000256" key="2">
    <source>
        <dbReference type="ARBA" id="ARBA00023125"/>
    </source>
</evidence>
<proteinExistence type="predicted"/>
<dbReference type="InterPro" id="IPR050204">
    <property type="entry name" value="AraC_XylS_family_regulators"/>
</dbReference>
<dbReference type="PANTHER" id="PTHR46796">
    <property type="entry name" value="HTH-TYPE TRANSCRIPTIONAL ACTIVATOR RHAS-RELATED"/>
    <property type="match status" value="1"/>
</dbReference>
<dbReference type="InterPro" id="IPR018060">
    <property type="entry name" value="HTH_AraC"/>
</dbReference>
<dbReference type="PROSITE" id="PS01124">
    <property type="entry name" value="HTH_ARAC_FAMILY_2"/>
    <property type="match status" value="1"/>
</dbReference>
<feature type="domain" description="HTH araC/xylS-type" evidence="4">
    <location>
        <begin position="206"/>
        <end position="304"/>
    </location>
</feature>
<dbReference type="Pfam" id="PF12833">
    <property type="entry name" value="HTH_18"/>
    <property type="match status" value="1"/>
</dbReference>
<evidence type="ECO:0000256" key="1">
    <source>
        <dbReference type="ARBA" id="ARBA00023015"/>
    </source>
</evidence>
<dbReference type="Proteomes" id="UP000240527">
    <property type="component" value="Chromosome"/>
</dbReference>
<dbReference type="Gene3D" id="1.10.10.60">
    <property type="entry name" value="Homeodomain-like"/>
    <property type="match status" value="2"/>
</dbReference>